<dbReference type="GeneTree" id="ENSGT00940000163735"/>
<organism evidence="1 2">
    <name type="scientific">Homo sapiens</name>
    <name type="common">Human</name>
    <dbReference type="NCBI Taxonomy" id="9606"/>
    <lineage>
        <taxon>Eukaryota</taxon>
        <taxon>Metazoa</taxon>
        <taxon>Chordata</taxon>
        <taxon>Craniata</taxon>
        <taxon>Vertebrata</taxon>
        <taxon>Euteleostomi</taxon>
        <taxon>Mammalia</taxon>
        <taxon>Eutheria</taxon>
        <taxon>Euarchontoglires</taxon>
        <taxon>Primates</taxon>
        <taxon>Haplorrhini</taxon>
        <taxon>Catarrhini</taxon>
        <taxon>Hominidae</taxon>
        <taxon>Homo</taxon>
    </lineage>
</organism>
<name>K7EKM0_HUMAN</name>
<feature type="non-terminal residue" evidence="1">
    <location>
        <position position="85"/>
    </location>
</feature>
<dbReference type="VEuPathDB" id="HostDB:ENSG00000186020"/>
<dbReference type="UCSC" id="uc060xpm.1">
    <property type="organism name" value="human"/>
</dbReference>
<dbReference type="Ensembl" id="ENST00000586115.5">
    <property type="protein sequence ID" value="ENSP00000465682.1"/>
    <property type="gene ID" value="ENSG00000186020.14"/>
</dbReference>
<dbReference type="Antibodypedia" id="29796">
    <property type="antibodies" value="91 antibodies from 18 providers"/>
</dbReference>
<dbReference type="Ensembl" id="ENST00000586115.5">
    <property type="protein sequence ID" value="ENSP00000465682.1"/>
    <property type="gene ID" value="ENSG00000186020.13"/>
</dbReference>
<protein>
    <submittedName>
        <fullName evidence="1">Zinc finger protein 529</fullName>
    </submittedName>
</protein>
<reference evidence="5" key="4">
    <citation type="journal article" date="2017" name="Nat. Struct. Mol. Biol.">
        <title>Site-specific mapping of the human SUMO proteome reveals co-modification with phosphorylation.</title>
        <authorList>
            <person name="Hendriks I.A."/>
            <person name="Lyon D."/>
            <person name="Young C."/>
            <person name="Jensen L.J."/>
            <person name="Vertegaal A.C."/>
            <person name="Nielsen M.L."/>
        </authorList>
    </citation>
    <scope>IDENTIFICATION BY MASS SPECTROMETRY [LARGE SCALE ANALYSIS]</scope>
</reference>
<dbReference type="EMBL" id="AC092295">
    <property type="status" value="NOT_ANNOTATED_CDS"/>
    <property type="molecule type" value="Genomic_DNA"/>
</dbReference>
<dbReference type="AlphaFoldDB" id="K7EKM0"/>
<reference evidence="1" key="5">
    <citation type="submission" date="2025-08" db="UniProtKB">
        <authorList>
            <consortium name="Ensembl"/>
        </authorList>
    </citation>
    <scope>IDENTIFICATION</scope>
</reference>
<reference evidence="1 2" key="3">
    <citation type="journal article" date="2004" name="Nature">
        <title>Finishing the euchromatic sequence of the human genome.</title>
        <authorList>
            <consortium name="International Human Genome Sequencing Consortium"/>
        </authorList>
    </citation>
    <scope>NUCLEOTIDE SEQUENCE [LARGE SCALE GENOMIC DNA]</scope>
</reference>
<evidence type="ECO:0007829" key="4">
    <source>
        <dbReference type="ProteomicsDB" id="K7EKM0"/>
    </source>
</evidence>
<keyword evidence="3 4" id="KW-1267">Proteomics identification</keyword>
<sequence length="85" mass="9691">MMENYSNLLSLDLESRNETKHLSVGKDIIQNTGSQWEVMESSKLCGLEGSIFRNDWQSKSKIDLQGPEVGYFSQMKIISENVPSY</sequence>
<dbReference type="MassIVE" id="K7EKM0"/>
<reference evidence="1 2" key="2">
    <citation type="journal article" date="2004" name="Nature">
        <title>The DNA sequence and biology of human chromosome 19.</title>
        <authorList>
            <person name="Grimwood J."/>
            <person name="Gordon L.A."/>
            <person name="Olsen A."/>
            <person name="Terry A."/>
            <person name="Schmutz J."/>
            <person name="Lamerdin J."/>
            <person name="Hellsten U."/>
            <person name="Goodstein D."/>
            <person name="Couronne O."/>
            <person name="Tran-Gyamfi M."/>
            <person name="Aerts A."/>
            <person name="Altherr M."/>
            <person name="Ashworth L."/>
            <person name="Bajorek E."/>
            <person name="Black S."/>
            <person name="Branscomb E."/>
            <person name="Caenepeel S."/>
            <person name="Carrano A."/>
            <person name="Caoile C."/>
            <person name="Chan Y.M."/>
            <person name="Christensen M."/>
            <person name="Cleland C.A."/>
            <person name="Copeland A."/>
            <person name="Dalin E."/>
            <person name="Dehal P."/>
            <person name="Denys M."/>
            <person name="Detter J.C."/>
            <person name="Escobar J."/>
            <person name="Flowers D."/>
            <person name="Fotopulos D."/>
            <person name="Garcia C."/>
            <person name="Georgescu A.M."/>
            <person name="Glavina T."/>
            <person name="Gomez M."/>
            <person name="Gonzales E."/>
            <person name="Groza M."/>
            <person name="Hammon N."/>
            <person name="Hawkins T."/>
            <person name="Haydu L."/>
            <person name="Ho I."/>
            <person name="Huang W."/>
            <person name="Israni S."/>
            <person name="Jett J."/>
            <person name="Kadner K."/>
            <person name="Kimball H."/>
            <person name="Kobayashi A."/>
            <person name="Larionov V."/>
            <person name="Leem S.H."/>
            <person name="Lopez F."/>
            <person name="Lou Y."/>
            <person name="Lowry S."/>
            <person name="Malfatti S."/>
            <person name="Martinez D."/>
            <person name="McCready P."/>
            <person name="Medina C."/>
            <person name="Morgan J."/>
            <person name="Nelson K."/>
            <person name="Nolan M."/>
            <person name="Ovcharenko I."/>
            <person name="Pitluck S."/>
            <person name="Pollard M."/>
            <person name="Popkie A.P."/>
            <person name="Predki P."/>
            <person name="Quan G."/>
            <person name="Ramirez L."/>
            <person name="Rash S."/>
            <person name="Retterer J."/>
            <person name="Rodriguez A."/>
            <person name="Rogers S."/>
            <person name="Salamov A."/>
            <person name="Salazar A."/>
            <person name="She X."/>
            <person name="Smith D."/>
            <person name="Slezak T."/>
            <person name="Solovyev V."/>
            <person name="Thayer N."/>
            <person name="Tice H."/>
            <person name="Tsai M."/>
            <person name="Ustaszewska A."/>
            <person name="Vo N."/>
            <person name="Wagner M."/>
            <person name="Wheeler J."/>
            <person name="Wu K."/>
            <person name="Xie G."/>
            <person name="Yang J."/>
            <person name="Dubchak I."/>
            <person name="Furey T.S."/>
            <person name="DeJong P."/>
            <person name="Dickson M."/>
            <person name="Gordon D."/>
            <person name="Eichler E.E."/>
            <person name="Pennacchio L.A."/>
            <person name="Richardson P."/>
            <person name="Stubbs L."/>
            <person name="Rokhsar D.S."/>
            <person name="Myers R.M."/>
            <person name="Rubin E.M."/>
            <person name="Lucas S.M."/>
        </authorList>
    </citation>
    <scope>NUCLEOTIDE SEQUENCE [LARGE SCALE GENOMIC DNA]</scope>
</reference>
<dbReference type="Bgee" id="ENSG00000186020">
    <property type="expression patterns" value="Expressed in endothelial cell and 196 other cell types or tissues"/>
</dbReference>
<reference evidence="1" key="6">
    <citation type="submission" date="2025-09" db="UniProtKB">
        <authorList>
            <consortium name="Ensembl"/>
        </authorList>
    </citation>
    <scope>IDENTIFICATION</scope>
</reference>
<evidence type="ECO:0000313" key="1">
    <source>
        <dbReference type="Ensembl" id="ENSP00000465682.1"/>
    </source>
</evidence>
<dbReference type="Proteomes" id="UP000005640">
    <property type="component" value="Chromosome 19"/>
</dbReference>
<evidence type="ECO:0007829" key="3">
    <source>
        <dbReference type="PeptideAtlas" id="K7EKM0"/>
    </source>
</evidence>
<evidence type="ECO:0000313" key="2">
    <source>
        <dbReference type="Proteomes" id="UP000005640"/>
    </source>
</evidence>
<dbReference type="HGNC" id="HGNC:29328">
    <property type="gene designation" value="ZNF529"/>
</dbReference>
<evidence type="ECO:0007829" key="5">
    <source>
        <dbReference type="PubMed" id="28112733"/>
    </source>
</evidence>
<accession>K7EKM0</accession>
<dbReference type="OMA" id="NYACNQC"/>
<reference evidence="1 2" key="1">
    <citation type="journal article" date="2001" name="Nature">
        <title>Initial sequencing and analysis of the human genome.</title>
        <authorList>
            <consortium name="International Human Genome Sequencing Consortium"/>
            <person name="Lander E.S."/>
            <person name="Linton L.M."/>
            <person name="Birren B."/>
            <person name="Nusbaum C."/>
            <person name="Zody M.C."/>
            <person name="Baldwin J."/>
            <person name="Devon K."/>
            <person name="Dewar K."/>
            <person name="Doyle M."/>
            <person name="FitzHugh W."/>
            <person name="Funke R."/>
            <person name="Gage D."/>
            <person name="Harris K."/>
            <person name="Heaford A."/>
            <person name="Howland J."/>
            <person name="Kann L."/>
            <person name="Lehoczky J."/>
            <person name="LeVine R."/>
            <person name="McEwan P."/>
            <person name="McKernan K."/>
            <person name="Meldrim J."/>
            <person name="Mesirov J.P."/>
            <person name="Miranda C."/>
            <person name="Morris W."/>
            <person name="Naylor J."/>
            <person name="Raymond C."/>
            <person name="Rosetti M."/>
            <person name="Santos R."/>
            <person name="Sheridan A."/>
            <person name="Sougnez C."/>
            <person name="Stange-Thomann N."/>
            <person name="Stojanovic N."/>
            <person name="Subramanian A."/>
            <person name="Wyman D."/>
            <person name="Rogers J."/>
            <person name="Sulston J."/>
            <person name="Ainscough R."/>
            <person name="Beck S."/>
            <person name="Bentley D."/>
            <person name="Burton J."/>
            <person name="Clee C."/>
            <person name="Carter N."/>
            <person name="Coulson A."/>
            <person name="Deadman R."/>
            <person name="Deloukas P."/>
            <person name="Dunham A."/>
            <person name="Dunham I."/>
            <person name="Durbin R."/>
            <person name="French L."/>
            <person name="Grafham D."/>
            <person name="Gregory S."/>
            <person name="Hubbard T."/>
            <person name="Humphray S."/>
            <person name="Hunt A."/>
            <person name="Jones M."/>
            <person name="Lloyd C."/>
            <person name="McMurray A."/>
            <person name="Matthews L."/>
            <person name="Mercer S."/>
            <person name="Milne S."/>
            <person name="Mullikin J.C."/>
            <person name="Mungall A."/>
            <person name="Plumb R."/>
            <person name="Ross M."/>
            <person name="Shownkeen R."/>
            <person name="Sims S."/>
            <person name="Waterston R.H."/>
            <person name="Wilson R.K."/>
            <person name="Hillier L.W."/>
            <person name="McPherson J.D."/>
            <person name="Marra M.A."/>
            <person name="Mardis E.R."/>
            <person name="Fulton L.A."/>
            <person name="Chinwalla A.T."/>
            <person name="Pepin K.H."/>
            <person name="Gish W.R."/>
            <person name="Chissoe S.L."/>
            <person name="Wendl M.C."/>
            <person name="Delehaunty K.D."/>
            <person name="Miner T.L."/>
            <person name="Delehaunty A."/>
            <person name="Kramer J.B."/>
            <person name="Cook L.L."/>
            <person name="Fulton R.S."/>
            <person name="Johnson D.L."/>
            <person name="Minx P.J."/>
            <person name="Clifton S.W."/>
            <person name="Hawkins T."/>
            <person name="Branscomb E."/>
            <person name="Predki P."/>
            <person name="Richardson P."/>
            <person name="Wenning S."/>
            <person name="Slezak T."/>
            <person name="Doggett N."/>
            <person name="Cheng J.F."/>
            <person name="Olsen A."/>
            <person name="Lucas S."/>
            <person name="Elkin C."/>
            <person name="Uberbacher E."/>
            <person name="Frazier M."/>
            <person name="Gibbs R.A."/>
            <person name="Muzny D.M."/>
            <person name="Scherer S.E."/>
            <person name="Bouck J.B."/>
            <person name="Sodergren E.J."/>
            <person name="Worley K.C."/>
            <person name="Rives C.M."/>
            <person name="Gorrell J.H."/>
            <person name="Metzker M.L."/>
            <person name="Naylor S.L."/>
            <person name="Kucherlapati R.S."/>
            <person name="Nelson D.L."/>
            <person name="Weinstock G.M."/>
            <person name="Sakaki Y."/>
            <person name="Fujiyama A."/>
            <person name="Hattori M."/>
            <person name="Yada T."/>
            <person name="Toyoda A."/>
            <person name="Itoh T."/>
            <person name="Kawagoe C."/>
            <person name="Watanabe H."/>
            <person name="Totoki Y."/>
            <person name="Taylor T."/>
            <person name="Weissenbach J."/>
            <person name="Heilig R."/>
            <person name="Saurin W."/>
            <person name="Artiguenave F."/>
            <person name="Brottier P."/>
            <person name="Bruls T."/>
            <person name="Pelletier E."/>
            <person name="Robert C."/>
            <person name="Wincker P."/>
            <person name="Smith D.R."/>
            <person name="Doucette-Stamm L."/>
            <person name="Rubenfield M."/>
            <person name="Weinstock K."/>
            <person name="Lee H.M."/>
            <person name="Dubois J."/>
            <person name="Rosenthal A."/>
            <person name="Platzer M."/>
            <person name="Nyakatura G."/>
            <person name="Taudien S."/>
            <person name="Rump A."/>
            <person name="Yang H."/>
            <person name="Yu J."/>
            <person name="Wang J."/>
            <person name="Huang G."/>
            <person name="Gu J."/>
            <person name="Hood L."/>
            <person name="Rowen L."/>
            <person name="Madan A."/>
            <person name="Qin S."/>
            <person name="Davis R.W."/>
            <person name="Federspiel N.A."/>
            <person name="Abola A.P."/>
            <person name="Proctor M.J."/>
            <person name="Myers R.M."/>
            <person name="Schmutz J."/>
            <person name="Dickson M."/>
            <person name="Grimwood J."/>
            <person name="Cox D.R."/>
            <person name="Olson M.V."/>
            <person name="Kaul R."/>
            <person name="Raymond C."/>
            <person name="Shimizu N."/>
            <person name="Kawasaki K."/>
            <person name="Minoshima S."/>
            <person name="Evans G.A."/>
            <person name="Athanasiou M."/>
            <person name="Schultz R."/>
            <person name="Roe B.A."/>
            <person name="Chen F."/>
            <person name="Pan H."/>
            <person name="Ramser J."/>
            <person name="Lehrach H."/>
            <person name="Reinhardt R."/>
            <person name="McCombie W.R."/>
            <person name="de la Bastide M."/>
            <person name="Dedhia N."/>
            <person name="Blocker H."/>
            <person name="Hornischer K."/>
            <person name="Nordsiek G."/>
            <person name="Agarwala R."/>
            <person name="Aravind L."/>
            <person name="Bailey J.A."/>
            <person name="Bateman A."/>
            <person name="Batzoglou S."/>
            <person name="Birney E."/>
            <person name="Bork P."/>
            <person name="Brown D.G."/>
            <person name="Burge C.B."/>
            <person name="Cerutti L."/>
            <person name="Chen H.C."/>
            <person name="Church D."/>
            <person name="Clamp M."/>
            <person name="Copley R.R."/>
            <person name="Doerks T."/>
            <person name="Eddy S.R."/>
            <person name="Eichler E.E."/>
            <person name="Furey T.S."/>
            <person name="Galagan J."/>
            <person name="Gilbert J.G."/>
            <person name="Harmon C."/>
            <person name="Hayashizaki Y."/>
            <person name="Haussler D."/>
            <person name="Hermjakob H."/>
            <person name="Hokamp K."/>
            <person name="Jang W."/>
            <person name="Johnson L.S."/>
            <person name="Jones T.A."/>
            <person name="Kasif S."/>
            <person name="Kaspryzk A."/>
            <person name="Kennedy S."/>
            <person name="Kent W.J."/>
            <person name="Kitts P."/>
            <person name="Koonin E.V."/>
            <person name="Korf I."/>
            <person name="Kulp D."/>
            <person name="Lancet D."/>
            <person name="Lowe T.M."/>
            <person name="McLysaght A."/>
            <person name="Mikkelsen T."/>
            <person name="Moran J.V."/>
            <person name="Mulder N."/>
            <person name="Pollara V.J."/>
            <person name="Ponting C.P."/>
            <person name="Schuler G."/>
            <person name="Schultz J."/>
            <person name="Slater G."/>
            <person name="Smit A.F."/>
            <person name="Stupka E."/>
            <person name="Szustakowski J."/>
            <person name="Thierry-Mieg D."/>
            <person name="Thierry-Mieg J."/>
            <person name="Wagner L."/>
            <person name="Wallis J."/>
            <person name="Wheeler R."/>
            <person name="Williams A."/>
            <person name="Wolf Y.I."/>
            <person name="Wolfe K.H."/>
            <person name="Yang S.P."/>
            <person name="Yeh R.F."/>
            <person name="Collins F."/>
            <person name="Guyer M.S."/>
            <person name="Peterson J."/>
            <person name="Felsenfeld A."/>
            <person name="Wetterstrand K.A."/>
            <person name="Patrinos A."/>
            <person name="Morgan M.J."/>
            <person name="de Jong P."/>
            <person name="Catanese J.J."/>
            <person name="Osoegawa K."/>
            <person name="Shizuya H."/>
            <person name="Choi S."/>
            <person name="Chen Y.J."/>
        </authorList>
    </citation>
    <scope>NUCLEOTIDE SEQUENCE [LARGE SCALE GENOMIC DNA]</scope>
</reference>
<gene>
    <name evidence="1" type="primary">ZNF529</name>
</gene>
<dbReference type="OpenTargets" id="ENSG00000186020"/>
<dbReference type="ExpressionAtlas" id="K7EKM0">
    <property type="expression patterns" value="baseline and differential"/>
</dbReference>
<keyword evidence="2" id="KW-1185">Reference proteome</keyword>
<dbReference type="OrthoDB" id="9547406at2759"/>
<dbReference type="HOGENOM" id="CLU_2518349_0_0_1"/>
<dbReference type="ChiTaRS" id="ZNF529">
    <property type="organism name" value="human"/>
</dbReference>
<proteinExistence type="evidence at protein level"/>